<dbReference type="SUPFAM" id="SSF46689">
    <property type="entry name" value="Homeodomain-like"/>
    <property type="match status" value="1"/>
</dbReference>
<sequence>MMRRTADEAAATREALLDAALLEFAERGYQATKLADIAARAGVTRGAAYHHFADKAQLHAVTLSTGWDRVTVEAWAALDADGEPAERLRAFLLDFLRLVRTDERFRALLVVGMVFPSDPAAPGKLDDATLADKSAGLYAWANRIAAVCAEAGSAHPARAAARILTWINGVAVSAAFSPVLLTRLGEPAATVDYFFEGLL</sequence>
<keyword evidence="5" id="KW-1185">Reference proteome</keyword>
<dbReference type="PRINTS" id="PR00455">
    <property type="entry name" value="HTHTETR"/>
</dbReference>
<feature type="DNA-binding region" description="H-T-H motif" evidence="2">
    <location>
        <begin position="33"/>
        <end position="52"/>
    </location>
</feature>
<dbReference type="InterPro" id="IPR009057">
    <property type="entry name" value="Homeodomain-like_sf"/>
</dbReference>
<evidence type="ECO:0000256" key="1">
    <source>
        <dbReference type="ARBA" id="ARBA00023125"/>
    </source>
</evidence>
<dbReference type="InterPro" id="IPR036271">
    <property type="entry name" value="Tet_transcr_reg_TetR-rel_C_sf"/>
</dbReference>
<dbReference type="PANTHER" id="PTHR30055:SF226">
    <property type="entry name" value="HTH-TYPE TRANSCRIPTIONAL REGULATOR PKSA"/>
    <property type="match status" value="1"/>
</dbReference>
<dbReference type="InterPro" id="IPR050109">
    <property type="entry name" value="HTH-type_TetR-like_transc_reg"/>
</dbReference>
<organism evidence="4 5">
    <name type="scientific">Fodinicola feengrottensis</name>
    <dbReference type="NCBI Taxonomy" id="435914"/>
    <lineage>
        <taxon>Bacteria</taxon>
        <taxon>Bacillati</taxon>
        <taxon>Actinomycetota</taxon>
        <taxon>Actinomycetes</taxon>
        <taxon>Mycobacteriales</taxon>
        <taxon>Fodinicola</taxon>
    </lineage>
</organism>
<name>A0ABP4RR28_9ACTN</name>
<protein>
    <submittedName>
        <fullName evidence="4">TetR family transcriptional regulator</fullName>
    </submittedName>
</protein>
<evidence type="ECO:0000313" key="5">
    <source>
        <dbReference type="Proteomes" id="UP001500618"/>
    </source>
</evidence>
<dbReference type="PANTHER" id="PTHR30055">
    <property type="entry name" value="HTH-TYPE TRANSCRIPTIONAL REGULATOR RUTR"/>
    <property type="match status" value="1"/>
</dbReference>
<gene>
    <name evidence="4" type="ORF">GCM10009765_00530</name>
</gene>
<proteinExistence type="predicted"/>
<dbReference type="Pfam" id="PF00440">
    <property type="entry name" value="TetR_N"/>
    <property type="match status" value="1"/>
</dbReference>
<reference evidence="5" key="1">
    <citation type="journal article" date="2019" name="Int. J. Syst. Evol. Microbiol.">
        <title>The Global Catalogue of Microorganisms (GCM) 10K type strain sequencing project: providing services to taxonomists for standard genome sequencing and annotation.</title>
        <authorList>
            <consortium name="The Broad Institute Genomics Platform"/>
            <consortium name="The Broad Institute Genome Sequencing Center for Infectious Disease"/>
            <person name="Wu L."/>
            <person name="Ma J."/>
        </authorList>
    </citation>
    <scope>NUCLEOTIDE SEQUENCE [LARGE SCALE GENOMIC DNA]</scope>
    <source>
        <strain evidence="5">JCM 14718</strain>
    </source>
</reference>
<dbReference type="InterPro" id="IPR001647">
    <property type="entry name" value="HTH_TetR"/>
</dbReference>
<evidence type="ECO:0000259" key="3">
    <source>
        <dbReference type="PROSITE" id="PS50977"/>
    </source>
</evidence>
<evidence type="ECO:0000256" key="2">
    <source>
        <dbReference type="PROSITE-ProRule" id="PRU00335"/>
    </source>
</evidence>
<keyword evidence="1 2" id="KW-0238">DNA-binding</keyword>
<dbReference type="SUPFAM" id="SSF48498">
    <property type="entry name" value="Tetracyclin repressor-like, C-terminal domain"/>
    <property type="match status" value="1"/>
</dbReference>
<dbReference type="PROSITE" id="PS50977">
    <property type="entry name" value="HTH_TETR_2"/>
    <property type="match status" value="1"/>
</dbReference>
<accession>A0ABP4RR28</accession>
<comment type="caution">
    <text evidence="4">The sequence shown here is derived from an EMBL/GenBank/DDBJ whole genome shotgun (WGS) entry which is preliminary data.</text>
</comment>
<dbReference type="EMBL" id="BAAANY010000001">
    <property type="protein sequence ID" value="GAA1655287.1"/>
    <property type="molecule type" value="Genomic_DNA"/>
</dbReference>
<feature type="domain" description="HTH tetR-type" evidence="3">
    <location>
        <begin position="10"/>
        <end position="70"/>
    </location>
</feature>
<dbReference type="Gene3D" id="1.10.357.10">
    <property type="entry name" value="Tetracycline Repressor, domain 2"/>
    <property type="match status" value="1"/>
</dbReference>
<dbReference type="Proteomes" id="UP001500618">
    <property type="component" value="Unassembled WGS sequence"/>
</dbReference>
<evidence type="ECO:0000313" key="4">
    <source>
        <dbReference type="EMBL" id="GAA1655287.1"/>
    </source>
</evidence>